<dbReference type="GO" id="GO:0005524">
    <property type="term" value="F:ATP binding"/>
    <property type="evidence" value="ECO:0007669"/>
    <property type="project" value="InterPro"/>
</dbReference>
<dbReference type="Pfam" id="PF04851">
    <property type="entry name" value="ResIII"/>
    <property type="match status" value="1"/>
</dbReference>
<dbReference type="InterPro" id="IPR045572">
    <property type="entry name" value="RE_endonuc_C"/>
</dbReference>
<dbReference type="InterPro" id="IPR027417">
    <property type="entry name" value="P-loop_NTPase"/>
</dbReference>
<proteinExistence type="predicted"/>
<dbReference type="Gene3D" id="3.40.50.300">
    <property type="entry name" value="P-loop containing nucleotide triphosphate hydrolases"/>
    <property type="match status" value="2"/>
</dbReference>
<dbReference type="Proteomes" id="UP000018766">
    <property type="component" value="Unassembled WGS sequence"/>
</dbReference>
<dbReference type="AlphaFoldDB" id="V8FWZ7"/>
<dbReference type="RefSeq" id="WP_023952174.1">
    <property type="nucleotide sequence ID" value="NZ_AYSV01000101.1"/>
</dbReference>
<sequence>MKIHFKTLAYQQAAVDAVINCFKGQLRSAGHRYMIDLGEQLPNSQTEIKEDIGFRNAPIGDLNTVLSNIQLVQSSSGLEQSTSLITDDTGKKKNLTTSPLNLDIEMETGTGKTYCYIRTMFELNKQYGWSKFIVVVPSIAIREGVHKSFRMMEDHFMQEYSKKARFFIYDSKSLHQLESFSSTSDISVMIINVQAFNATGKDNRRIDMELDEFQSRRPIDVISSNRPILILDEPQKMQAEKTLESLSKFKPLFILRYSATHKRQYNLIHRLDALDAYNQRLVKKIAVKGIEVNNLPGNHGYLYLQDIIISKSAPVARLELEIKTSSGQYRREIRKVKFKDNLFDISNGADQYGDRYVISDINAHTNSIGFTNGVTLSVGQSLGHLDERITRTIQIRETIRAHIEKEKVLFNQGIKVLSLFFIDEVAKYRNYDADGNSIPGEYVEIFKQEYERIVNETLDLNVENDHYQDYLRGIEVDKTHNGYFSVDKKTRRLVDPSTPARVRSEEDTISTDVDAYDLILKDKERLLSFEEPTRFIFSHSALREGWDNPNVFVICTLKHSDNIISRRQEVGRGLRLAVNKTGERMDANYFRGAVEEVHNINKLTVVTNESYRDFVSHLQKEIGDTIQSRVEQASVDYFKDRVLLLQNGQNFAINEPSAKQIHKYLTRNDYIDDNDYIVASYTEARLNNTLAPLPEELQPYAEEIFTLIDAIKDPKALANLIDNANDKLINRVNPANLARKEFQKLWNRINKKAIYQIRLDSEQLIKDTLHAVIEVVRNSKNNIFVPELTYTIREGEQLAQVSASELRSSQSFENITNETVRAKLQSYSTISYDLIGEIAEGTNLTRRTVAQILTQLEPVIFNQYKLNPEAFIREMISIINQQQVKQLLQDLEYCFTEQEYSSNEIFLDNEVASNTPQGDKHIWDFVPTDSKIESDFAKALDAAKEVIVYAKLPSRFVIPTPFGNYNPDWAIACDENKVKHIYFIAETKGSSDKNQLRISEDNKISSAKKFFETLNTTNKDQNILYDVVESFEELITLLEIKTTIVQ</sequence>
<evidence type="ECO:0000259" key="1">
    <source>
        <dbReference type="Pfam" id="PF04851"/>
    </source>
</evidence>
<dbReference type="OrthoDB" id="9804145at2"/>
<gene>
    <name evidence="3" type="ORF">V757_09790</name>
</gene>
<protein>
    <submittedName>
        <fullName evidence="3">Type III restriction enzyme, res subunit</fullName>
    </submittedName>
</protein>
<feature type="domain" description="Helicase/UvrB N-terminal" evidence="1">
    <location>
        <begin position="9"/>
        <end position="263"/>
    </location>
</feature>
<evidence type="ECO:0000259" key="2">
    <source>
        <dbReference type="Pfam" id="PF19778"/>
    </source>
</evidence>
<comment type="caution">
    <text evidence="3">The sequence shown here is derived from an EMBL/GenBank/DDBJ whole genome shotgun (WGS) entry which is preliminary data.</text>
</comment>
<organism evidence="3 4">
    <name type="scientific">Pelistega indica</name>
    <dbReference type="NCBI Taxonomy" id="1414851"/>
    <lineage>
        <taxon>Bacteria</taxon>
        <taxon>Pseudomonadati</taxon>
        <taxon>Pseudomonadota</taxon>
        <taxon>Betaproteobacteria</taxon>
        <taxon>Burkholderiales</taxon>
        <taxon>Alcaligenaceae</taxon>
        <taxon>Pelistega</taxon>
    </lineage>
</organism>
<evidence type="ECO:0000313" key="3">
    <source>
        <dbReference type="EMBL" id="ETD68799.1"/>
    </source>
</evidence>
<dbReference type="SUPFAM" id="SSF52540">
    <property type="entry name" value="P-loop containing nucleoside triphosphate hydrolases"/>
    <property type="match status" value="2"/>
</dbReference>
<name>V8FWZ7_9BURK</name>
<reference evidence="3 4" key="1">
    <citation type="submission" date="2013-11" db="EMBL/GenBank/DDBJ databases">
        <title>Genomic analysis of Pelistega sp. HM-7.</title>
        <authorList>
            <person name="Kumbhare S.V."/>
            <person name="Shetty S.A."/>
            <person name="Sharma O."/>
            <person name="Dhotre D.P."/>
        </authorList>
    </citation>
    <scope>NUCLEOTIDE SEQUENCE [LARGE SCALE GENOMIC DNA]</scope>
    <source>
        <strain evidence="3 4">HM-7</strain>
    </source>
</reference>
<dbReference type="GO" id="GO:0015668">
    <property type="term" value="F:type III site-specific deoxyribonuclease activity"/>
    <property type="evidence" value="ECO:0007669"/>
    <property type="project" value="InterPro"/>
</dbReference>
<dbReference type="InterPro" id="IPR006935">
    <property type="entry name" value="Helicase/UvrB_N"/>
</dbReference>
<dbReference type="EMBL" id="AYSV01000101">
    <property type="protein sequence ID" value="ETD68799.1"/>
    <property type="molecule type" value="Genomic_DNA"/>
</dbReference>
<accession>V8FWZ7</accession>
<keyword evidence="4" id="KW-1185">Reference proteome</keyword>
<dbReference type="GO" id="GO:0003677">
    <property type="term" value="F:DNA binding"/>
    <property type="evidence" value="ECO:0007669"/>
    <property type="project" value="InterPro"/>
</dbReference>
<dbReference type="Pfam" id="PF19778">
    <property type="entry name" value="RE_endonuc"/>
    <property type="match status" value="1"/>
</dbReference>
<evidence type="ECO:0000313" key="4">
    <source>
        <dbReference type="Proteomes" id="UP000018766"/>
    </source>
</evidence>
<feature type="domain" description="Type III restriction enzyme C-terminal endonuclease" evidence="2">
    <location>
        <begin position="920"/>
        <end position="1028"/>
    </location>
</feature>
<dbReference type="PATRIC" id="fig|1414851.3.peg.2038"/>